<feature type="domain" description="Transposase IS66 central" evidence="2">
    <location>
        <begin position="97"/>
        <end position="378"/>
    </location>
</feature>
<dbReference type="NCBIfam" id="NF033517">
    <property type="entry name" value="transpos_IS66"/>
    <property type="match status" value="1"/>
</dbReference>
<feature type="region of interest" description="Disordered" evidence="1">
    <location>
        <begin position="1"/>
        <end position="22"/>
    </location>
</feature>
<dbReference type="EMBL" id="SULG01000182">
    <property type="protein sequence ID" value="TLD39849.1"/>
    <property type="molecule type" value="Genomic_DNA"/>
</dbReference>
<reference evidence="4 5" key="1">
    <citation type="submission" date="2019-04" db="EMBL/GenBank/DDBJ databases">
        <title>Genome of a novel bacterium Candidatus Jettenia ecosi reconstructed from metagenome of an anammox bioreactor.</title>
        <authorList>
            <person name="Mardanov A.V."/>
            <person name="Beletsky A.V."/>
            <person name="Ravin N.V."/>
            <person name="Botchkova E.A."/>
            <person name="Litti Y.V."/>
            <person name="Nozhevnikova A.N."/>
        </authorList>
    </citation>
    <scope>NUCLEOTIDE SEQUENCE [LARGE SCALE GENOMIC DNA]</scope>
    <source>
        <strain evidence="4">J2</strain>
    </source>
</reference>
<dbReference type="PANTHER" id="PTHR33678">
    <property type="entry name" value="BLL1576 PROTEIN"/>
    <property type="match status" value="1"/>
</dbReference>
<feature type="compositionally biased region" description="Basic residues" evidence="1">
    <location>
        <begin position="1"/>
        <end position="10"/>
    </location>
</feature>
<evidence type="ECO:0000313" key="5">
    <source>
        <dbReference type="Proteomes" id="UP000319783"/>
    </source>
</evidence>
<evidence type="ECO:0000256" key="1">
    <source>
        <dbReference type="SAM" id="MobiDB-lite"/>
    </source>
</evidence>
<dbReference type="Proteomes" id="UP000319783">
    <property type="component" value="Unassembled WGS sequence"/>
</dbReference>
<dbReference type="AlphaFoldDB" id="A0A533Q6V3"/>
<dbReference type="InterPro" id="IPR004291">
    <property type="entry name" value="Transposase_IS66_central"/>
</dbReference>
<organism evidence="4 5">
    <name type="scientific">Candidatus Jettenia ecosi</name>
    <dbReference type="NCBI Taxonomy" id="2494326"/>
    <lineage>
        <taxon>Bacteria</taxon>
        <taxon>Pseudomonadati</taxon>
        <taxon>Planctomycetota</taxon>
        <taxon>Candidatus Brocadiia</taxon>
        <taxon>Candidatus Brocadiales</taxon>
        <taxon>Candidatus Brocadiaceae</taxon>
        <taxon>Candidatus Jettenia</taxon>
    </lineage>
</organism>
<sequence>MQSKSKRKPGGQRGHPGQTLKIVDNPDHILWHKIDKKCDCGYRLKEQSAQTYRRRQVFDIPPVKVEVTEHRAEVKTCPQCGRIHKAPFPQEVAAPVQYGSTLKAIAIYLRGYQLLPSQRTAELFEDVFSCPISEGALDSILKEGSAHVEEPVERIKQQLKASSIVCFDETGMSQNGDTYWLHSASTEELTYYSIHQKRGREAMNAIGILPEFEGMAIHDSLSAYFTYGQCRHGLCNAHHIRELTFIKEISNQVWAGEMIECLLKMKRKTEKAREASQGQLSQRQIKYFERLYQSIVEKGYKANPLQRDPPLGRSKRGRPKKGKARCLVERFDIHRQKVLAFLYDLNVPFDNNLAERDIRMAKLKQKISGTFRSEEMAHGFCRIRSFISTVRKQSRKVMESIRTLLSGSPFIPVSG</sequence>
<feature type="domain" description="Transposase IS66 zinc-finger binding" evidence="3">
    <location>
        <begin position="35"/>
        <end position="81"/>
    </location>
</feature>
<accession>A0A533Q6V3</accession>
<dbReference type="InterPro" id="IPR024474">
    <property type="entry name" value="Znf_dom_IS66"/>
</dbReference>
<name>A0A533Q6V3_9BACT</name>
<gene>
    <name evidence="4" type="ORF">JETT_3888</name>
</gene>
<dbReference type="PANTHER" id="PTHR33678:SF1">
    <property type="entry name" value="BLL1576 PROTEIN"/>
    <property type="match status" value="1"/>
</dbReference>
<feature type="region of interest" description="Disordered" evidence="1">
    <location>
        <begin position="303"/>
        <end position="322"/>
    </location>
</feature>
<evidence type="ECO:0000313" key="4">
    <source>
        <dbReference type="EMBL" id="TLD39849.1"/>
    </source>
</evidence>
<proteinExistence type="predicted"/>
<evidence type="ECO:0000259" key="3">
    <source>
        <dbReference type="Pfam" id="PF13005"/>
    </source>
</evidence>
<dbReference type="Pfam" id="PF13005">
    <property type="entry name" value="zf-IS66"/>
    <property type="match status" value="1"/>
</dbReference>
<comment type="caution">
    <text evidence="4">The sequence shown here is derived from an EMBL/GenBank/DDBJ whole genome shotgun (WGS) entry which is preliminary data.</text>
</comment>
<evidence type="ECO:0000259" key="2">
    <source>
        <dbReference type="Pfam" id="PF03050"/>
    </source>
</evidence>
<feature type="compositionally biased region" description="Basic residues" evidence="1">
    <location>
        <begin position="313"/>
        <end position="322"/>
    </location>
</feature>
<dbReference type="InterPro" id="IPR052344">
    <property type="entry name" value="Transposase-related"/>
</dbReference>
<protein>
    <submittedName>
        <fullName evidence="4">Mobile element protein</fullName>
    </submittedName>
</protein>
<dbReference type="Pfam" id="PF03050">
    <property type="entry name" value="DDE_Tnp_IS66"/>
    <property type="match status" value="1"/>
</dbReference>